<dbReference type="InterPro" id="IPR002885">
    <property type="entry name" value="PPR_rpt"/>
</dbReference>
<evidence type="ECO:0000313" key="13">
    <source>
        <dbReference type="Proteomes" id="UP000015104"/>
    </source>
</evidence>
<dbReference type="PROSITE" id="PS51375">
    <property type="entry name" value="PPR"/>
    <property type="match status" value="1"/>
</dbReference>
<dbReference type="OrthoDB" id="276422at2759"/>
<evidence type="ECO:0000256" key="3">
    <source>
        <dbReference type="ARBA" id="ARBA00022478"/>
    </source>
</evidence>
<dbReference type="Gene3D" id="1.25.40.10">
    <property type="entry name" value="Tetratricopeptide repeat domain"/>
    <property type="match status" value="1"/>
</dbReference>
<keyword evidence="7 10" id="KW-0804">Transcription</keyword>
<evidence type="ECO:0000256" key="4">
    <source>
        <dbReference type="ARBA" id="ARBA00022679"/>
    </source>
</evidence>
<comment type="catalytic activity">
    <reaction evidence="8 10">
        <text>RNA(n) + a ribonucleoside 5'-triphosphate = RNA(n+1) + diphosphate</text>
        <dbReference type="Rhea" id="RHEA:21248"/>
        <dbReference type="Rhea" id="RHEA-COMP:14527"/>
        <dbReference type="Rhea" id="RHEA-COMP:17342"/>
        <dbReference type="ChEBI" id="CHEBI:33019"/>
        <dbReference type="ChEBI" id="CHEBI:61557"/>
        <dbReference type="ChEBI" id="CHEBI:140395"/>
        <dbReference type="EC" id="2.7.7.6"/>
    </reaction>
</comment>
<comment type="similarity">
    <text evidence="1 10">Belongs to the phage and mitochondrial RNA polymerase family.</text>
</comment>
<keyword evidence="13" id="KW-1185">Reference proteome</keyword>
<dbReference type="Proteomes" id="UP000015104">
    <property type="component" value="Unassembled WGS sequence"/>
</dbReference>
<name>T1KXQ7_TETUR</name>
<dbReference type="GO" id="GO:0003899">
    <property type="term" value="F:DNA-directed RNA polymerase activity"/>
    <property type="evidence" value="ECO:0007669"/>
    <property type="project" value="UniProtKB-EC"/>
</dbReference>
<accession>T1KXQ7</accession>
<dbReference type="InterPro" id="IPR002092">
    <property type="entry name" value="DNA-dir_Rpol_phage-type"/>
</dbReference>
<dbReference type="EC" id="2.7.7.6" evidence="2 10"/>
<keyword evidence="4 10" id="KW-0808">Transferase</keyword>
<dbReference type="GO" id="GO:0006390">
    <property type="term" value="P:mitochondrial transcription"/>
    <property type="evidence" value="ECO:0007669"/>
    <property type="project" value="TreeGrafter"/>
</dbReference>
<dbReference type="Gene3D" id="1.10.150.20">
    <property type="entry name" value="5' to 3' exonuclease, C-terminal subdomain"/>
    <property type="match status" value="1"/>
</dbReference>
<dbReference type="GO" id="GO:0034245">
    <property type="term" value="C:mitochondrial DNA-directed RNA polymerase complex"/>
    <property type="evidence" value="ECO:0007669"/>
    <property type="project" value="TreeGrafter"/>
</dbReference>
<sequence>MLRLLFRRNLIESKVVTRFVRQFSSQETNAIPKKQVSTPSNDLEDNLLFEKIESIEKTFNNVIEDIDGIDQNLTHSSELNDEEEGELLSSLKEMAATYVEKKLPTKRKGDKSLAENHLRTTLKSYLFACINANMIEQAQKSFTFYRFKFKSDKNFNPVDLSIYNLMIRGWAAKGDIKQIKHLVKSMRHYGIIPDMNTYAGILLGLINQDNIDLIELNNLLRTIEATGYKLENLITESSLTLTERKKIEDKFHQLLPSVKFVKSKSTTHYPCDLLKDFDKLNRTNYEVIPDEYKQSIKPWYLEQLSHERRGKVLIKSVFIDKSIKSDKNRSAWENCTHEWREVVHTGFQEKLKILKTRLQFEHGINIVPYLSAMKIDDYVDIIMDSFFDFLRYNSGYSPPINFLCRDIGKRFANKYYGFLKTLYYAEWLDYYKDLLDYYQDSSKLGKYKPRDYINHLIERDGGNISPDFSDFHLTDSLLNSIGRFFFDIIISEIKFDSKFISPKSKVRTKLPVFFTIYGNNESHTQEEIRVNKIFRAFYQTFETDEIAFQTSLLPMLVPPTPWVSIQNGGYLLSESDFIRPVGSDEDSSISLDLASRHNILPIFDSLNALSMVAWKINTKILDILIELFRECGDLSLDIPLHDSKMPTLPSFVEARTNQERFLIVQKRGRIKQEKAEMYSLWCECLYKLSIANFLRDRIFWFPYNIDFRGRVYTCPPHLTHLGNDISRSILLFAKGKPLGPKGLDWLKIHLINLTGLKKRETIETRLEYCNEIFDEIEDSADNPLTGRRWWSKQDDPWQVLACCMEIVAASRSPDPINFISHFPVHQDGSCNGLQHYAALGRDLKGAISVNLAASVKPNDVYSDVAELVEQERISDAAQGNVIAQALQGKIKRKVIKQTVMTFVYGVTAFGAKHQIHKQLKEIDDFPEDLRWKASIYLTKKTFKSIATMFEATQEIQNWFTRCAKLVSKNLGLPMEWRTPLGFPVVQPYFASKASQKELDLIFRKKFIPNMIKQRNAFPPNFIHSLDSSHMMLTALECERLGLNFAAIHDSYWTHPCNIDVMNVVCRQKFIALHSVDILGDLSKFMVARYTPQIEKIASNPEIASDVLNLFKAVPAKGTFDLTQVQSSVFFFS</sequence>
<evidence type="ECO:0000259" key="11">
    <source>
        <dbReference type="SMART" id="SM01311"/>
    </source>
</evidence>
<dbReference type="Pfam" id="PF14700">
    <property type="entry name" value="RPOL_N"/>
    <property type="match status" value="1"/>
</dbReference>
<keyword evidence="6" id="KW-0809">Transit peptide</keyword>
<evidence type="ECO:0000256" key="8">
    <source>
        <dbReference type="ARBA" id="ARBA00048552"/>
    </source>
</evidence>
<evidence type="ECO:0000256" key="10">
    <source>
        <dbReference type="RuleBase" id="RU003805"/>
    </source>
</evidence>
<evidence type="ECO:0000256" key="9">
    <source>
        <dbReference type="PROSITE-ProRule" id="PRU00708"/>
    </source>
</evidence>
<dbReference type="EMBL" id="CAEY01000696">
    <property type="status" value="NOT_ANNOTATED_CDS"/>
    <property type="molecule type" value="Genomic_DNA"/>
</dbReference>
<dbReference type="InterPro" id="IPR037159">
    <property type="entry name" value="RNA_POL_N_sf"/>
</dbReference>
<dbReference type="KEGG" id="tut:107368256"/>
<dbReference type="AlphaFoldDB" id="T1KXQ7"/>
<organism evidence="12 13">
    <name type="scientific">Tetranychus urticae</name>
    <name type="common">Two-spotted spider mite</name>
    <dbReference type="NCBI Taxonomy" id="32264"/>
    <lineage>
        <taxon>Eukaryota</taxon>
        <taxon>Metazoa</taxon>
        <taxon>Ecdysozoa</taxon>
        <taxon>Arthropoda</taxon>
        <taxon>Chelicerata</taxon>
        <taxon>Arachnida</taxon>
        <taxon>Acari</taxon>
        <taxon>Acariformes</taxon>
        <taxon>Trombidiformes</taxon>
        <taxon>Prostigmata</taxon>
        <taxon>Eleutherengona</taxon>
        <taxon>Raphignathae</taxon>
        <taxon>Tetranychoidea</taxon>
        <taxon>Tetranychidae</taxon>
        <taxon>Tetranychus</taxon>
    </lineage>
</organism>
<protein>
    <recommendedName>
        <fullName evidence="2 10">DNA-directed RNA polymerase</fullName>
        <ecNumber evidence="2 10">2.7.7.6</ecNumber>
    </recommendedName>
</protein>
<evidence type="ECO:0000256" key="5">
    <source>
        <dbReference type="ARBA" id="ARBA00022695"/>
    </source>
</evidence>
<dbReference type="eggNOG" id="KOG1038">
    <property type="taxonomic scope" value="Eukaryota"/>
</dbReference>
<dbReference type="Gene3D" id="1.10.287.280">
    <property type="match status" value="1"/>
</dbReference>
<dbReference type="PANTHER" id="PTHR10102">
    <property type="entry name" value="DNA-DIRECTED RNA POLYMERASE, MITOCHONDRIAL"/>
    <property type="match status" value="1"/>
</dbReference>
<dbReference type="InterPro" id="IPR011990">
    <property type="entry name" value="TPR-like_helical_dom_sf"/>
</dbReference>
<reference evidence="13" key="1">
    <citation type="submission" date="2011-08" db="EMBL/GenBank/DDBJ databases">
        <authorList>
            <person name="Rombauts S."/>
        </authorList>
    </citation>
    <scope>NUCLEOTIDE SEQUENCE</scope>
    <source>
        <strain evidence="13">London</strain>
    </source>
</reference>
<dbReference type="PANTHER" id="PTHR10102:SF0">
    <property type="entry name" value="DNA-DIRECTED RNA POLYMERASE, MITOCHONDRIAL"/>
    <property type="match status" value="1"/>
</dbReference>
<keyword evidence="5 10" id="KW-0548">Nucleotidyltransferase</keyword>
<gene>
    <name evidence="12" type="primary">107368256</name>
</gene>
<dbReference type="PROSITE" id="PS00489">
    <property type="entry name" value="RNA_POL_PHAGE_2"/>
    <property type="match status" value="1"/>
</dbReference>
<reference evidence="12" key="2">
    <citation type="submission" date="2015-06" db="UniProtKB">
        <authorList>
            <consortium name="EnsemblMetazoa"/>
        </authorList>
    </citation>
    <scope>IDENTIFICATION</scope>
</reference>
<dbReference type="SUPFAM" id="SSF56672">
    <property type="entry name" value="DNA/RNA polymerases"/>
    <property type="match status" value="1"/>
</dbReference>
<dbReference type="FunFam" id="1.10.287.280:FF:000001">
    <property type="entry name" value="DNA-directed RNA polymerase"/>
    <property type="match status" value="1"/>
</dbReference>
<dbReference type="PROSITE" id="PS00900">
    <property type="entry name" value="RNA_POL_PHAGE_1"/>
    <property type="match status" value="1"/>
</dbReference>
<evidence type="ECO:0000256" key="2">
    <source>
        <dbReference type="ARBA" id="ARBA00012418"/>
    </source>
</evidence>
<feature type="repeat" description="PPR" evidence="9">
    <location>
        <begin position="159"/>
        <end position="193"/>
    </location>
</feature>
<dbReference type="STRING" id="32264.T1KXQ7"/>
<evidence type="ECO:0000256" key="7">
    <source>
        <dbReference type="ARBA" id="ARBA00023163"/>
    </source>
</evidence>
<dbReference type="SMART" id="SM01311">
    <property type="entry name" value="RPOL_N"/>
    <property type="match status" value="1"/>
</dbReference>
<evidence type="ECO:0000256" key="1">
    <source>
        <dbReference type="ARBA" id="ARBA00009493"/>
    </source>
</evidence>
<evidence type="ECO:0000256" key="6">
    <source>
        <dbReference type="ARBA" id="ARBA00022946"/>
    </source>
</evidence>
<dbReference type="EnsemblMetazoa" id="tetur26g01020.1">
    <property type="protein sequence ID" value="tetur26g01020.1"/>
    <property type="gene ID" value="tetur26g01020"/>
</dbReference>
<comment type="function">
    <text evidence="10">DNA-dependent RNA polymerase catalyzes the transcription of DNA into RNA using the four ribonucleoside triphosphates as substrates.</text>
</comment>
<evidence type="ECO:0000313" key="12">
    <source>
        <dbReference type="EnsemblMetazoa" id="tetur26g01020.1"/>
    </source>
</evidence>
<feature type="domain" description="DNA-directed RNA polymerase N-terminal" evidence="11">
    <location>
        <begin position="301"/>
        <end position="611"/>
    </location>
</feature>
<dbReference type="GO" id="GO:0001018">
    <property type="term" value="F:mitochondrial promoter sequence-specific DNA binding"/>
    <property type="evidence" value="ECO:0007669"/>
    <property type="project" value="TreeGrafter"/>
</dbReference>
<dbReference type="Gene3D" id="1.10.1320.10">
    <property type="entry name" value="DNA-directed RNA polymerase, N-terminal domain"/>
    <property type="match status" value="1"/>
</dbReference>
<dbReference type="HOGENOM" id="CLU_003364_2_0_1"/>
<proteinExistence type="inferred from homology"/>
<dbReference type="OMA" id="WWAKSDE"/>
<dbReference type="Pfam" id="PF00940">
    <property type="entry name" value="RNA_pol"/>
    <property type="match status" value="1"/>
</dbReference>
<dbReference type="InterPro" id="IPR029262">
    <property type="entry name" value="RPOL_N"/>
</dbReference>
<dbReference type="InterPro" id="IPR043502">
    <property type="entry name" value="DNA/RNA_pol_sf"/>
</dbReference>
<keyword evidence="3 10" id="KW-0240">DNA-directed RNA polymerase</keyword>
<dbReference type="InterPro" id="IPR046950">
    <property type="entry name" value="DNA-dir_Rpol_C_phage-type"/>
</dbReference>
<dbReference type="GO" id="GO:0071897">
    <property type="term" value="P:DNA biosynthetic process"/>
    <property type="evidence" value="ECO:0007669"/>
    <property type="project" value="UniProtKB-ARBA"/>
</dbReference>